<gene>
    <name evidence="2" type="ORF">SAMN05216360_10591</name>
</gene>
<feature type="region of interest" description="Disordered" evidence="1">
    <location>
        <begin position="1"/>
        <end position="36"/>
    </location>
</feature>
<protein>
    <submittedName>
        <fullName evidence="2">Uncharacterized protein</fullName>
    </submittedName>
</protein>
<reference evidence="3" key="1">
    <citation type="submission" date="2016-10" db="EMBL/GenBank/DDBJ databases">
        <authorList>
            <person name="Varghese N."/>
            <person name="Submissions S."/>
        </authorList>
    </citation>
    <scope>NUCLEOTIDE SEQUENCE [LARGE SCALE GENOMIC DNA]</scope>
    <source>
        <strain evidence="3">BL47</strain>
    </source>
</reference>
<dbReference type="AlphaFoldDB" id="A0A1G9XYK9"/>
<name>A0A1G9XYK9_9HYPH</name>
<proteinExistence type="predicted"/>
<keyword evidence="3" id="KW-1185">Reference proteome</keyword>
<evidence type="ECO:0000256" key="1">
    <source>
        <dbReference type="SAM" id="MobiDB-lite"/>
    </source>
</evidence>
<sequence>MAVRAARLGRKQPPTEWFSERPAALAGETIDAETVE</sequence>
<evidence type="ECO:0000313" key="2">
    <source>
        <dbReference type="EMBL" id="SDN01877.1"/>
    </source>
</evidence>
<organism evidence="2 3">
    <name type="scientific">Methylobacterium phyllostachyos</name>
    <dbReference type="NCBI Taxonomy" id="582672"/>
    <lineage>
        <taxon>Bacteria</taxon>
        <taxon>Pseudomonadati</taxon>
        <taxon>Pseudomonadota</taxon>
        <taxon>Alphaproteobacteria</taxon>
        <taxon>Hyphomicrobiales</taxon>
        <taxon>Methylobacteriaceae</taxon>
        <taxon>Methylobacterium</taxon>
    </lineage>
</organism>
<accession>A0A1G9XYK9</accession>
<dbReference type="Proteomes" id="UP000198704">
    <property type="component" value="Unassembled WGS sequence"/>
</dbReference>
<evidence type="ECO:0000313" key="3">
    <source>
        <dbReference type="Proteomes" id="UP000198704"/>
    </source>
</evidence>
<dbReference type="EMBL" id="FNHS01000005">
    <property type="protein sequence ID" value="SDN01877.1"/>
    <property type="molecule type" value="Genomic_DNA"/>
</dbReference>